<dbReference type="EMBL" id="BAABJQ010000029">
    <property type="protein sequence ID" value="GAA5197347.1"/>
    <property type="molecule type" value="Genomic_DNA"/>
</dbReference>
<feature type="domain" description="RNA polymerase sigma-70 region 2" evidence="6">
    <location>
        <begin position="26"/>
        <end position="94"/>
    </location>
</feature>
<dbReference type="InterPro" id="IPR013249">
    <property type="entry name" value="RNA_pol_sigma70_r4_t2"/>
</dbReference>
<dbReference type="InterPro" id="IPR007627">
    <property type="entry name" value="RNA_pol_sigma70_r2"/>
</dbReference>
<keyword evidence="3" id="KW-0731">Sigma factor</keyword>
<proteinExistence type="inferred from homology"/>
<dbReference type="CDD" id="cd06171">
    <property type="entry name" value="Sigma70_r4"/>
    <property type="match status" value="1"/>
</dbReference>
<keyword evidence="2" id="KW-0805">Transcription regulation</keyword>
<keyword evidence="9" id="KW-1185">Reference proteome</keyword>
<sequence>MEPDGRSASPPDVARIGGDPAVFETFYREHVERLQNFVARRVSDPYLVADLTADVFLAAIDAAGSYRPALGTPTAWLFGIARRTVAAEFRRGQRENRATNRFVGRRLVDDDDLERLEQRVDAQSRARGLYQAMDLLSEGERAVLELVALDDLTVTQAARALGINNVTARVRLHRARRLMSDQLGGSADGSGERVSTRAFLLEVES</sequence>
<accession>A0ABP9SLI0</accession>
<comment type="caution">
    <text evidence="8">The sequence shown here is derived from an EMBL/GenBank/DDBJ whole genome shotgun (WGS) entry which is preliminary data.</text>
</comment>
<dbReference type="InterPro" id="IPR013324">
    <property type="entry name" value="RNA_pol_sigma_r3/r4-like"/>
</dbReference>
<dbReference type="InterPro" id="IPR013325">
    <property type="entry name" value="RNA_pol_sigma_r2"/>
</dbReference>
<evidence type="ECO:0000256" key="1">
    <source>
        <dbReference type="ARBA" id="ARBA00010641"/>
    </source>
</evidence>
<evidence type="ECO:0000256" key="3">
    <source>
        <dbReference type="ARBA" id="ARBA00023082"/>
    </source>
</evidence>
<dbReference type="Gene3D" id="1.10.10.10">
    <property type="entry name" value="Winged helix-like DNA-binding domain superfamily/Winged helix DNA-binding domain"/>
    <property type="match status" value="1"/>
</dbReference>
<dbReference type="Proteomes" id="UP001501570">
    <property type="component" value="Unassembled WGS sequence"/>
</dbReference>
<protein>
    <submittedName>
        <fullName evidence="8">Sigma-70 family RNA polymerase sigma factor</fullName>
    </submittedName>
</protein>
<dbReference type="Pfam" id="PF04542">
    <property type="entry name" value="Sigma70_r2"/>
    <property type="match status" value="1"/>
</dbReference>
<reference evidence="9" key="1">
    <citation type="journal article" date="2019" name="Int. J. Syst. Evol. Microbiol.">
        <title>The Global Catalogue of Microorganisms (GCM) 10K type strain sequencing project: providing services to taxonomists for standard genome sequencing and annotation.</title>
        <authorList>
            <consortium name="The Broad Institute Genomics Platform"/>
            <consortium name="The Broad Institute Genome Sequencing Center for Infectious Disease"/>
            <person name="Wu L."/>
            <person name="Ma J."/>
        </authorList>
    </citation>
    <scope>NUCLEOTIDE SEQUENCE [LARGE SCALE GENOMIC DNA]</scope>
    <source>
        <strain evidence="9">JCM 18304</strain>
    </source>
</reference>
<dbReference type="Gene3D" id="1.10.1740.10">
    <property type="match status" value="1"/>
</dbReference>
<name>A0ABP9SLI0_9ACTN</name>
<dbReference type="NCBIfam" id="TIGR02937">
    <property type="entry name" value="sigma70-ECF"/>
    <property type="match status" value="1"/>
</dbReference>
<evidence type="ECO:0000256" key="5">
    <source>
        <dbReference type="ARBA" id="ARBA00023163"/>
    </source>
</evidence>
<evidence type="ECO:0000313" key="9">
    <source>
        <dbReference type="Proteomes" id="UP001501570"/>
    </source>
</evidence>
<comment type="similarity">
    <text evidence="1">Belongs to the sigma-70 factor family. ECF subfamily.</text>
</comment>
<evidence type="ECO:0000259" key="6">
    <source>
        <dbReference type="Pfam" id="PF04542"/>
    </source>
</evidence>
<dbReference type="PANTHER" id="PTHR43133:SF8">
    <property type="entry name" value="RNA POLYMERASE SIGMA FACTOR HI_1459-RELATED"/>
    <property type="match status" value="1"/>
</dbReference>
<evidence type="ECO:0000256" key="4">
    <source>
        <dbReference type="ARBA" id="ARBA00023125"/>
    </source>
</evidence>
<feature type="domain" description="RNA polymerase sigma factor 70 region 4 type 2" evidence="7">
    <location>
        <begin position="129"/>
        <end position="178"/>
    </location>
</feature>
<organism evidence="8 9">
    <name type="scientific">Rugosimonospora acidiphila</name>
    <dbReference type="NCBI Taxonomy" id="556531"/>
    <lineage>
        <taxon>Bacteria</taxon>
        <taxon>Bacillati</taxon>
        <taxon>Actinomycetota</taxon>
        <taxon>Actinomycetes</taxon>
        <taxon>Micromonosporales</taxon>
        <taxon>Micromonosporaceae</taxon>
        <taxon>Rugosimonospora</taxon>
    </lineage>
</organism>
<dbReference type="Pfam" id="PF08281">
    <property type="entry name" value="Sigma70_r4_2"/>
    <property type="match status" value="1"/>
</dbReference>
<keyword evidence="4" id="KW-0238">DNA-binding</keyword>
<dbReference type="SUPFAM" id="SSF88946">
    <property type="entry name" value="Sigma2 domain of RNA polymerase sigma factors"/>
    <property type="match status" value="1"/>
</dbReference>
<dbReference type="SUPFAM" id="SSF88659">
    <property type="entry name" value="Sigma3 and sigma4 domains of RNA polymerase sigma factors"/>
    <property type="match status" value="1"/>
</dbReference>
<dbReference type="InterPro" id="IPR014284">
    <property type="entry name" value="RNA_pol_sigma-70_dom"/>
</dbReference>
<dbReference type="InterPro" id="IPR039425">
    <property type="entry name" value="RNA_pol_sigma-70-like"/>
</dbReference>
<evidence type="ECO:0000256" key="2">
    <source>
        <dbReference type="ARBA" id="ARBA00023015"/>
    </source>
</evidence>
<gene>
    <name evidence="8" type="ORF">GCM10023322_68360</name>
</gene>
<dbReference type="RefSeq" id="WP_345636752.1">
    <property type="nucleotide sequence ID" value="NZ_BAABJQ010000029.1"/>
</dbReference>
<evidence type="ECO:0000259" key="7">
    <source>
        <dbReference type="Pfam" id="PF08281"/>
    </source>
</evidence>
<evidence type="ECO:0000313" key="8">
    <source>
        <dbReference type="EMBL" id="GAA5197347.1"/>
    </source>
</evidence>
<keyword evidence="5" id="KW-0804">Transcription</keyword>
<dbReference type="InterPro" id="IPR036388">
    <property type="entry name" value="WH-like_DNA-bd_sf"/>
</dbReference>
<dbReference type="PANTHER" id="PTHR43133">
    <property type="entry name" value="RNA POLYMERASE ECF-TYPE SIGMA FACTO"/>
    <property type="match status" value="1"/>
</dbReference>